<proteinExistence type="predicted"/>
<protein>
    <submittedName>
        <fullName evidence="1">Uncharacterized protein</fullName>
    </submittedName>
</protein>
<dbReference type="EMBL" id="CAAALY010041385">
    <property type="protein sequence ID" value="VEL19386.1"/>
    <property type="molecule type" value="Genomic_DNA"/>
</dbReference>
<accession>A0A3S5FDK3</accession>
<evidence type="ECO:0000313" key="2">
    <source>
        <dbReference type="Proteomes" id="UP000784294"/>
    </source>
</evidence>
<evidence type="ECO:0000313" key="1">
    <source>
        <dbReference type="EMBL" id="VEL19386.1"/>
    </source>
</evidence>
<sequence>MFYFPAILSRFAPIVSFNELTSPPAPGVLISTYLIANKSDQGLQPSGPCNMTTHLLRREMIKYRIASDLH</sequence>
<name>A0A3S5FDK3_9PLAT</name>
<dbReference type="AlphaFoldDB" id="A0A3S5FDK3"/>
<dbReference type="Proteomes" id="UP000784294">
    <property type="component" value="Unassembled WGS sequence"/>
</dbReference>
<organism evidence="1 2">
    <name type="scientific">Protopolystoma xenopodis</name>
    <dbReference type="NCBI Taxonomy" id="117903"/>
    <lineage>
        <taxon>Eukaryota</taxon>
        <taxon>Metazoa</taxon>
        <taxon>Spiralia</taxon>
        <taxon>Lophotrochozoa</taxon>
        <taxon>Platyhelminthes</taxon>
        <taxon>Monogenea</taxon>
        <taxon>Polyopisthocotylea</taxon>
        <taxon>Polystomatidea</taxon>
        <taxon>Polystomatidae</taxon>
        <taxon>Protopolystoma</taxon>
    </lineage>
</organism>
<gene>
    <name evidence="1" type="ORF">PXEA_LOCUS12826</name>
</gene>
<comment type="caution">
    <text evidence="1">The sequence shown here is derived from an EMBL/GenBank/DDBJ whole genome shotgun (WGS) entry which is preliminary data.</text>
</comment>
<reference evidence="1" key="1">
    <citation type="submission" date="2018-11" db="EMBL/GenBank/DDBJ databases">
        <authorList>
            <consortium name="Pathogen Informatics"/>
        </authorList>
    </citation>
    <scope>NUCLEOTIDE SEQUENCE</scope>
</reference>
<keyword evidence="2" id="KW-1185">Reference proteome</keyword>